<evidence type="ECO:0000256" key="10">
    <source>
        <dbReference type="ARBA" id="ARBA00023277"/>
    </source>
</evidence>
<evidence type="ECO:0000256" key="2">
    <source>
        <dbReference type="ARBA" id="ARBA00006339"/>
    </source>
</evidence>
<keyword evidence="4" id="KW-0812">Transmembrane</keyword>
<feature type="compositionally biased region" description="Gly residues" evidence="12">
    <location>
        <begin position="584"/>
        <end position="597"/>
    </location>
</feature>
<keyword evidence="6" id="KW-1133">Transmembrane helix</keyword>
<keyword evidence="9 11" id="KW-0325">Glycoprotein</keyword>
<feature type="region of interest" description="Disordered" evidence="12">
    <location>
        <begin position="409"/>
        <end position="638"/>
    </location>
</feature>
<dbReference type="GO" id="GO:0000139">
    <property type="term" value="C:Golgi membrane"/>
    <property type="evidence" value="ECO:0007669"/>
    <property type="project" value="UniProtKB-SubCell"/>
</dbReference>
<feature type="region of interest" description="Disordered" evidence="12">
    <location>
        <begin position="1"/>
        <end position="39"/>
    </location>
</feature>
<protein>
    <recommendedName>
        <fullName evidence="11">Carbohydrate sulfotransferase</fullName>
        <ecNumber evidence="11">2.8.2.-</ecNumber>
    </recommendedName>
</protein>
<dbReference type="EC" id="2.8.2.-" evidence="11"/>
<comment type="caution">
    <text evidence="13">The sequence shown here is derived from an EMBL/GenBank/DDBJ whole genome shotgun (WGS) entry which is preliminary data.</text>
</comment>
<dbReference type="PANTHER" id="PTHR12137:SF7">
    <property type="entry name" value="CARBOHYDRATE SULFOTRANSFERASE 8"/>
    <property type="match status" value="1"/>
</dbReference>
<name>A0AAW1AUL2_CROAD</name>
<evidence type="ECO:0000256" key="5">
    <source>
        <dbReference type="ARBA" id="ARBA00022968"/>
    </source>
</evidence>
<keyword evidence="3 11" id="KW-0808">Transferase</keyword>
<dbReference type="EMBL" id="JAOTOJ010000015">
    <property type="protein sequence ID" value="KAK9392892.1"/>
    <property type="molecule type" value="Genomic_DNA"/>
</dbReference>
<dbReference type="AlphaFoldDB" id="A0AAW1AUL2"/>
<feature type="compositionally biased region" description="Basic and acidic residues" evidence="12">
    <location>
        <begin position="443"/>
        <end position="459"/>
    </location>
</feature>
<keyword evidence="10 11" id="KW-0119">Carbohydrate metabolism</keyword>
<comment type="subcellular location">
    <subcellularLocation>
        <location evidence="1 11">Golgi apparatus membrane</location>
        <topology evidence="1 11">Single-pass type II membrane protein</topology>
    </subcellularLocation>
</comment>
<evidence type="ECO:0000256" key="11">
    <source>
        <dbReference type="RuleBase" id="RU364020"/>
    </source>
</evidence>
<keyword evidence="5 11" id="KW-0735">Signal-anchor</keyword>
<organism evidence="13 14">
    <name type="scientific">Crotalus adamanteus</name>
    <name type="common">Eastern diamondback rattlesnake</name>
    <dbReference type="NCBI Taxonomy" id="8729"/>
    <lineage>
        <taxon>Eukaryota</taxon>
        <taxon>Metazoa</taxon>
        <taxon>Chordata</taxon>
        <taxon>Craniata</taxon>
        <taxon>Vertebrata</taxon>
        <taxon>Euteleostomi</taxon>
        <taxon>Lepidosauria</taxon>
        <taxon>Squamata</taxon>
        <taxon>Bifurcata</taxon>
        <taxon>Unidentata</taxon>
        <taxon>Episquamata</taxon>
        <taxon>Toxicofera</taxon>
        <taxon>Serpentes</taxon>
        <taxon>Colubroidea</taxon>
        <taxon>Viperidae</taxon>
        <taxon>Crotalinae</taxon>
        <taxon>Crotalus</taxon>
    </lineage>
</organism>
<feature type="compositionally biased region" description="Low complexity" evidence="12">
    <location>
        <begin position="628"/>
        <end position="638"/>
    </location>
</feature>
<feature type="region of interest" description="Disordered" evidence="12">
    <location>
        <begin position="652"/>
        <end position="683"/>
    </location>
</feature>
<feature type="region of interest" description="Disordered" evidence="12">
    <location>
        <begin position="62"/>
        <end position="156"/>
    </location>
</feature>
<feature type="compositionally biased region" description="Low complexity" evidence="12">
    <location>
        <begin position="513"/>
        <end position="542"/>
    </location>
</feature>
<evidence type="ECO:0000256" key="6">
    <source>
        <dbReference type="ARBA" id="ARBA00022989"/>
    </source>
</evidence>
<dbReference type="InterPro" id="IPR005331">
    <property type="entry name" value="Sulfotransferase"/>
</dbReference>
<evidence type="ECO:0000256" key="12">
    <source>
        <dbReference type="SAM" id="MobiDB-lite"/>
    </source>
</evidence>
<keyword evidence="8" id="KW-0472">Membrane</keyword>
<dbReference type="GO" id="GO:0030166">
    <property type="term" value="P:proteoglycan biosynthetic process"/>
    <property type="evidence" value="ECO:0007669"/>
    <property type="project" value="TreeGrafter"/>
</dbReference>
<evidence type="ECO:0000313" key="14">
    <source>
        <dbReference type="Proteomes" id="UP001474421"/>
    </source>
</evidence>
<evidence type="ECO:0000256" key="1">
    <source>
        <dbReference type="ARBA" id="ARBA00004323"/>
    </source>
</evidence>
<evidence type="ECO:0000256" key="7">
    <source>
        <dbReference type="ARBA" id="ARBA00023034"/>
    </source>
</evidence>
<dbReference type="Pfam" id="PF03567">
    <property type="entry name" value="Sulfotransfer_2"/>
    <property type="match status" value="1"/>
</dbReference>
<evidence type="ECO:0000256" key="3">
    <source>
        <dbReference type="ARBA" id="ARBA00022679"/>
    </source>
</evidence>
<dbReference type="Proteomes" id="UP001474421">
    <property type="component" value="Unassembled WGS sequence"/>
</dbReference>
<comment type="similarity">
    <text evidence="2 11">Belongs to the sulfotransferase 2 family.</text>
</comment>
<sequence length="683" mass="75191">MPAEGRFHLGLIGKCAPRSTSDCPPKAAQPGRPESLKSIRVKEVPPECLQLLRLKLSILPPNPSLKQAQAKPLEQHEEVRGMRYGRGSQEAKREGASSNDQANGEDSFPMANQRASLHPVRDESVKPRSSGQAQKALGGIQDRQRKGPGANSAYQRKRKFVLRRSPLRIAINGSFHSLPLLKAEAKEELKWRSRYEVQRERKRIMRDTCSKYKSNNKRVITPYHVSRIFVEDKYRILYCEVPKAGCSNWKRVLMVLNGLASSTRVIQHNTVHYGNYLKKLDGFDHKGINYRLSTYTKMLFVREPFEKLVSAFRDKFEHPNNYYHPVFGRPIISKYRPNATKEALRTGSGVEFKEFVQYLLDVHRPVGMDIHWDHINRLMRELKIITNEDQLVPAVIVSEGCISQRKKRAPACQGNTDFPGPSHCGGREGGRGCPRAAKSSKGRKADSSRAARGPQKEGEDGASPNNLPGTEEQLAGQETGGESEPRSLSQRSGRGRADGPAPQPGRGGRKTLEAALASRAAAEPGARGQAGQAEAGRAGPPGSRIRRTRLGNGASAPRRPALPSNRGARPRTSAEPSRARARGARGGGGRRGGPGARGEGEPAERASERRAKLAPLHQQVPLPRRPPRLAGRGAGRARLSCTGAGRRCRLQLREDPARRARGRWLESAQPPSRPPVAGGTWPP</sequence>
<reference evidence="13 14" key="1">
    <citation type="journal article" date="2024" name="Proc. Natl. Acad. Sci. U.S.A.">
        <title>The genetic regulatory architecture and epigenomic basis for age-related changes in rattlesnake venom.</title>
        <authorList>
            <person name="Hogan M.P."/>
            <person name="Holding M.L."/>
            <person name="Nystrom G.S."/>
            <person name="Colston T.J."/>
            <person name="Bartlett D.A."/>
            <person name="Mason A.J."/>
            <person name="Ellsworth S.A."/>
            <person name="Rautsaw R.M."/>
            <person name="Lawrence K.C."/>
            <person name="Strickland J.L."/>
            <person name="He B."/>
            <person name="Fraser P."/>
            <person name="Margres M.J."/>
            <person name="Gilbert D.M."/>
            <person name="Gibbs H.L."/>
            <person name="Parkinson C.L."/>
            <person name="Rokyta D.R."/>
        </authorList>
    </citation>
    <scope>NUCLEOTIDE SEQUENCE [LARGE SCALE GENOMIC DNA]</scope>
    <source>
        <strain evidence="13">DRR0105</strain>
    </source>
</reference>
<dbReference type="InterPro" id="IPR018011">
    <property type="entry name" value="Carb_sulfotrans_8-10"/>
</dbReference>
<proteinExistence type="inferred from homology"/>
<evidence type="ECO:0000256" key="8">
    <source>
        <dbReference type="ARBA" id="ARBA00023136"/>
    </source>
</evidence>
<evidence type="ECO:0000256" key="4">
    <source>
        <dbReference type="ARBA" id="ARBA00022692"/>
    </source>
</evidence>
<feature type="compositionally biased region" description="Basic and acidic residues" evidence="12">
    <location>
        <begin position="598"/>
        <end position="611"/>
    </location>
</feature>
<dbReference type="PANTHER" id="PTHR12137">
    <property type="entry name" value="CARBOHYDRATE SULFOTRANSFERASE"/>
    <property type="match status" value="1"/>
</dbReference>
<gene>
    <name evidence="13" type="ORF">NXF25_016981</name>
</gene>
<evidence type="ECO:0000313" key="13">
    <source>
        <dbReference type="EMBL" id="KAK9392892.1"/>
    </source>
</evidence>
<keyword evidence="7 11" id="KW-0333">Golgi apparatus</keyword>
<dbReference type="GO" id="GO:0008146">
    <property type="term" value="F:sulfotransferase activity"/>
    <property type="evidence" value="ECO:0007669"/>
    <property type="project" value="InterPro"/>
</dbReference>
<evidence type="ECO:0000256" key="9">
    <source>
        <dbReference type="ARBA" id="ARBA00023180"/>
    </source>
</evidence>
<accession>A0AAW1AUL2</accession>
<keyword evidence="14" id="KW-1185">Reference proteome</keyword>
<dbReference type="GO" id="GO:0016051">
    <property type="term" value="P:carbohydrate biosynthetic process"/>
    <property type="evidence" value="ECO:0007669"/>
    <property type="project" value="InterPro"/>
</dbReference>